<evidence type="ECO:0000313" key="1">
    <source>
        <dbReference type="EMBL" id="ODN29829.1"/>
    </source>
</evidence>
<dbReference type="AlphaFoldDB" id="A0A1E3G0Q6"/>
<sequence>MKIQNRGECDVEAGNGEEEEIPKNILLKDRKIFTSKYRPISQVPGIQTSTKHGLLKNKETCTALTFARFSYLNIPSHAH</sequence>
<dbReference type="EMBL" id="LWAF01000018">
    <property type="protein sequence ID" value="ODN29829.1"/>
    <property type="molecule type" value="Genomic_DNA"/>
</dbReference>
<dbReference type="Proteomes" id="UP000094570">
    <property type="component" value="Unassembled WGS sequence"/>
</dbReference>
<accession>A0A1E3G0Q6</accession>
<keyword evidence="2" id="KW-1185">Reference proteome</keyword>
<proteinExistence type="predicted"/>
<name>A0A1E3G0Q6_9BACT</name>
<gene>
    <name evidence="1" type="ORF">A4H02_08735</name>
</gene>
<protein>
    <submittedName>
        <fullName evidence="1">Uncharacterized protein</fullName>
    </submittedName>
</protein>
<reference evidence="2" key="1">
    <citation type="submission" date="2016-04" db="EMBL/GenBank/DDBJ databases">
        <title>The genome sequence project of a novel Fervidobacterium isolate from a hot spring in Thailand.</title>
        <authorList>
            <person name="Gonzalez J.M."/>
            <person name="Cuecas A."/>
            <person name="Kanoksilapatham W."/>
        </authorList>
    </citation>
    <scope>NUCLEOTIDE SEQUENCE [LARGE SCALE GENOMIC DNA]</scope>
    <source>
        <strain evidence="2">FC2004</strain>
    </source>
</reference>
<comment type="caution">
    <text evidence="1">The sequence shown here is derived from an EMBL/GenBank/DDBJ whole genome shotgun (WGS) entry which is preliminary data.</text>
</comment>
<evidence type="ECO:0000313" key="2">
    <source>
        <dbReference type="Proteomes" id="UP000094570"/>
    </source>
</evidence>
<organism evidence="1 2">
    <name type="scientific">Fervidobacterium thailandense</name>
    <dbReference type="NCBI Taxonomy" id="1008305"/>
    <lineage>
        <taxon>Bacteria</taxon>
        <taxon>Thermotogati</taxon>
        <taxon>Thermotogota</taxon>
        <taxon>Thermotogae</taxon>
        <taxon>Thermotogales</taxon>
        <taxon>Fervidobacteriaceae</taxon>
        <taxon>Fervidobacterium</taxon>
    </lineage>
</organism>